<dbReference type="PANTHER" id="PTHR42760:SF78">
    <property type="entry name" value="3-OXOACYL-[ACYL-CARRIER-PROTEIN] REDUCTASE [NADH]"/>
    <property type="match status" value="1"/>
</dbReference>
<accession>A0ABR3XQA2</accession>
<dbReference type="CDD" id="cd05233">
    <property type="entry name" value="SDR_c"/>
    <property type="match status" value="1"/>
</dbReference>
<reference evidence="2 3" key="1">
    <citation type="journal article" date="2024" name="IMA Fungus">
        <title>IMA Genome - F19 : A genome assembly and annotation guide to empower mycologists, including annotated draft genome sequences of Ceratocystis pirilliformis, Diaporthe australafricana, Fusarium ophioides, Paecilomyces lecythidis, and Sporothrix stenoceras.</title>
        <authorList>
            <person name="Aylward J."/>
            <person name="Wilson A.M."/>
            <person name="Visagie C.M."/>
            <person name="Spraker J."/>
            <person name="Barnes I."/>
            <person name="Buitendag C."/>
            <person name="Ceriani C."/>
            <person name="Del Mar Angel L."/>
            <person name="du Plessis D."/>
            <person name="Fuchs T."/>
            <person name="Gasser K."/>
            <person name="Kramer D."/>
            <person name="Li W."/>
            <person name="Munsamy K."/>
            <person name="Piso A."/>
            <person name="Price J.L."/>
            <person name="Sonnekus B."/>
            <person name="Thomas C."/>
            <person name="van der Nest A."/>
            <person name="van Dijk A."/>
            <person name="van Heerden A."/>
            <person name="van Vuuren N."/>
            <person name="Yilmaz N."/>
            <person name="Duong T.A."/>
            <person name="van der Merwe N.A."/>
            <person name="Wingfield M.J."/>
            <person name="Wingfield B.D."/>
        </authorList>
    </citation>
    <scope>NUCLEOTIDE SEQUENCE [LARGE SCALE GENOMIC DNA]</scope>
    <source>
        <strain evidence="2 3">CMW 18300</strain>
    </source>
</reference>
<comment type="similarity">
    <text evidence="1">Belongs to the short-chain dehydrogenases/reductases (SDR) family.</text>
</comment>
<dbReference type="InterPro" id="IPR002347">
    <property type="entry name" value="SDR_fam"/>
</dbReference>
<evidence type="ECO:0000313" key="3">
    <source>
        <dbReference type="Proteomes" id="UP001583177"/>
    </source>
</evidence>
<dbReference type="Pfam" id="PF00106">
    <property type="entry name" value="adh_short"/>
    <property type="match status" value="1"/>
</dbReference>
<evidence type="ECO:0000313" key="2">
    <source>
        <dbReference type="EMBL" id="KAL1878170.1"/>
    </source>
</evidence>
<sequence>MEDAAAKEFTHGQPVELDGESVVVVTGAAGGMGRAIADAFADQGRALLLCDLAPLTEAQASITASRPPLPLITTVTGDISDPGFGDKIVSALNGRKVSVLAHAAGVSPSFQNGRRIFDINFTAGKHLVEKIEPHMEATSAIILVASLSGAFISNFAIDVAAKRHIRGHWSPTVWLMKQWAYTSYAISKRCVQLYVQTTATRLAEKGVRILSVSPGVIDTAMMTAYGEQPALATFVGSSGLKRMGRAEEVASVVSFLASPGASYCTGTDILVDGGLTAQKGRAIWTTLRALMKSRPAAANGEGR</sequence>
<dbReference type="PANTHER" id="PTHR42760">
    <property type="entry name" value="SHORT-CHAIN DEHYDROGENASES/REDUCTASES FAMILY MEMBER"/>
    <property type="match status" value="1"/>
</dbReference>
<organism evidence="2 3">
    <name type="scientific">Diaporthe australafricana</name>
    <dbReference type="NCBI Taxonomy" id="127596"/>
    <lineage>
        <taxon>Eukaryota</taxon>
        <taxon>Fungi</taxon>
        <taxon>Dikarya</taxon>
        <taxon>Ascomycota</taxon>
        <taxon>Pezizomycotina</taxon>
        <taxon>Sordariomycetes</taxon>
        <taxon>Sordariomycetidae</taxon>
        <taxon>Diaporthales</taxon>
        <taxon>Diaporthaceae</taxon>
        <taxon>Diaporthe</taxon>
    </lineage>
</organism>
<dbReference type="SUPFAM" id="SSF51735">
    <property type="entry name" value="NAD(P)-binding Rossmann-fold domains"/>
    <property type="match status" value="1"/>
</dbReference>
<dbReference type="EMBL" id="JAWRVE010000012">
    <property type="protein sequence ID" value="KAL1878170.1"/>
    <property type="molecule type" value="Genomic_DNA"/>
</dbReference>
<dbReference type="PRINTS" id="PR00081">
    <property type="entry name" value="GDHRDH"/>
</dbReference>
<comment type="caution">
    <text evidence="2">The sequence shown here is derived from an EMBL/GenBank/DDBJ whole genome shotgun (WGS) entry which is preliminary data.</text>
</comment>
<evidence type="ECO:0000256" key="1">
    <source>
        <dbReference type="ARBA" id="ARBA00006484"/>
    </source>
</evidence>
<proteinExistence type="inferred from homology"/>
<dbReference type="Proteomes" id="UP001583177">
    <property type="component" value="Unassembled WGS sequence"/>
</dbReference>
<gene>
    <name evidence="2" type="ORF">Daus18300_002086</name>
</gene>
<dbReference type="InterPro" id="IPR036291">
    <property type="entry name" value="NAD(P)-bd_dom_sf"/>
</dbReference>
<dbReference type="Pfam" id="PF13561">
    <property type="entry name" value="adh_short_C2"/>
    <property type="match status" value="1"/>
</dbReference>
<protein>
    <submittedName>
        <fullName evidence="2">Uncharacterized protein</fullName>
    </submittedName>
</protein>
<dbReference type="Gene3D" id="3.40.50.720">
    <property type="entry name" value="NAD(P)-binding Rossmann-like Domain"/>
    <property type="match status" value="1"/>
</dbReference>
<name>A0ABR3XQA2_9PEZI</name>
<keyword evidence="3" id="KW-1185">Reference proteome</keyword>